<dbReference type="SUPFAM" id="SSF82185">
    <property type="entry name" value="Histone H3 K4-specific methyltransferase SET7/9 N-terminal domain"/>
    <property type="match status" value="1"/>
</dbReference>
<dbReference type="KEGG" id="ngr:NAEGRDRAFT_4370"/>
<dbReference type="VEuPathDB" id="AmoebaDB:NAEGRDRAFT_4370"/>
<keyword evidence="3" id="KW-1185">Reference proteome</keyword>
<dbReference type="Pfam" id="PF02493">
    <property type="entry name" value="MORN"/>
    <property type="match status" value="4"/>
</dbReference>
<dbReference type="AlphaFoldDB" id="D2V6A6"/>
<protein>
    <submittedName>
        <fullName evidence="2">Predicted protein</fullName>
    </submittedName>
</protein>
<gene>
    <name evidence="2" type="ORF">NAEGRDRAFT_4370</name>
</gene>
<feature type="non-terminal residue" evidence="2">
    <location>
        <position position="1"/>
    </location>
</feature>
<dbReference type="OMA" id="WASGSIF"/>
<dbReference type="STRING" id="5762.D2V6A6"/>
<keyword evidence="1" id="KW-0677">Repeat</keyword>
<proteinExistence type="predicted"/>
<dbReference type="InterPro" id="IPR003409">
    <property type="entry name" value="MORN"/>
</dbReference>
<dbReference type="Gene3D" id="2.20.110.10">
    <property type="entry name" value="Histone H3 K4-specific methyltransferase SET7/9 N-terminal domain"/>
    <property type="match status" value="1"/>
</dbReference>
<dbReference type="EMBL" id="GG738854">
    <property type="protein sequence ID" value="EFC47413.1"/>
    <property type="molecule type" value="Genomic_DNA"/>
</dbReference>
<reference evidence="2 3" key="1">
    <citation type="journal article" date="2010" name="Cell">
        <title>The genome of Naegleria gruberi illuminates early eukaryotic versatility.</title>
        <authorList>
            <person name="Fritz-Laylin L.K."/>
            <person name="Prochnik S.E."/>
            <person name="Ginger M.L."/>
            <person name="Dacks J.B."/>
            <person name="Carpenter M.L."/>
            <person name="Field M.C."/>
            <person name="Kuo A."/>
            <person name="Paredez A."/>
            <person name="Chapman J."/>
            <person name="Pham J."/>
            <person name="Shu S."/>
            <person name="Neupane R."/>
            <person name="Cipriano M."/>
            <person name="Mancuso J."/>
            <person name="Tu H."/>
            <person name="Salamov A."/>
            <person name="Lindquist E."/>
            <person name="Shapiro H."/>
            <person name="Lucas S."/>
            <person name="Grigoriev I.V."/>
            <person name="Cande W.Z."/>
            <person name="Fulton C."/>
            <person name="Rokhsar D.S."/>
            <person name="Dawson S.C."/>
        </authorList>
    </citation>
    <scope>NUCLEOTIDE SEQUENCE [LARGE SCALE GENOMIC DNA]</scope>
    <source>
        <strain evidence="2 3">NEG-M</strain>
    </source>
</reference>
<dbReference type="PANTHER" id="PTHR43215:SF14">
    <property type="entry name" value="RADIAL SPOKE HEAD 1 HOMOLOG"/>
    <property type="match status" value="1"/>
</dbReference>
<dbReference type="GeneID" id="8861729"/>
<feature type="non-terminal residue" evidence="2">
    <location>
        <position position="114"/>
    </location>
</feature>
<dbReference type="InParanoid" id="D2V6A6"/>
<dbReference type="eggNOG" id="KOG0229">
    <property type="taxonomic scope" value="Eukaryota"/>
</dbReference>
<accession>D2V6A6</accession>
<evidence type="ECO:0000313" key="3">
    <source>
        <dbReference type="Proteomes" id="UP000006671"/>
    </source>
</evidence>
<dbReference type="OrthoDB" id="406044at2759"/>
<evidence type="ECO:0000313" key="2">
    <source>
        <dbReference type="EMBL" id="EFC47413.1"/>
    </source>
</evidence>
<dbReference type="SMART" id="SM00698">
    <property type="entry name" value="MORN"/>
    <property type="match status" value="4"/>
</dbReference>
<dbReference type="PANTHER" id="PTHR43215">
    <property type="entry name" value="RADIAL SPOKE HEAD 1 HOMOLOG"/>
    <property type="match status" value="1"/>
</dbReference>
<evidence type="ECO:0000256" key="1">
    <source>
        <dbReference type="ARBA" id="ARBA00022737"/>
    </source>
</evidence>
<sequence length="114" mass="12878">GRGELKYPNGAVYEGDIIRGKRHGFGELYHVQENKKYFGGFSEDLKDGFGVEVMGNGERYYGGWKNGLYHHMGTYQYIDGSYFQGEFKRGTRKGKGKLYLATGDVIEGTWSGDK</sequence>
<organism evidence="3">
    <name type="scientific">Naegleria gruberi</name>
    <name type="common">Amoeba</name>
    <dbReference type="NCBI Taxonomy" id="5762"/>
    <lineage>
        <taxon>Eukaryota</taxon>
        <taxon>Discoba</taxon>
        <taxon>Heterolobosea</taxon>
        <taxon>Tetramitia</taxon>
        <taxon>Eutetramitia</taxon>
        <taxon>Vahlkampfiidae</taxon>
        <taxon>Naegleria</taxon>
    </lineage>
</organism>
<dbReference type="RefSeq" id="XP_002680157.1">
    <property type="nucleotide sequence ID" value="XM_002680111.1"/>
</dbReference>
<dbReference type="Proteomes" id="UP000006671">
    <property type="component" value="Unassembled WGS sequence"/>
</dbReference>
<name>D2V6A6_NAEGR</name>